<accession>A0A7M7NLP5</accession>
<evidence type="ECO:0000256" key="4">
    <source>
        <dbReference type="ARBA" id="ARBA00022490"/>
    </source>
</evidence>
<dbReference type="InterPro" id="IPR005846">
    <property type="entry name" value="A-D-PHexomutase_a/b/a-III"/>
</dbReference>
<evidence type="ECO:0000256" key="2">
    <source>
        <dbReference type="ARBA" id="ARBA00004496"/>
    </source>
</evidence>
<dbReference type="InterPro" id="IPR005844">
    <property type="entry name" value="A-D-PHexomutase_a/b/a-I"/>
</dbReference>
<dbReference type="EnsemblMetazoa" id="XM_030980752">
    <property type="protein sequence ID" value="XP_030836612"/>
    <property type="gene ID" value="LOC763027"/>
</dbReference>
<sequence length="602" mass="66885">MAEHVDTGNADLDKAIKQWLEWDKNMATRQEVTELLNDHNVAELQERFGTRIQFGTAGLRAAMEAGTARINDLIIIQTAQGLLRYMESTNPECKSQGVVVAYDARYSSDRYAHLTASIMLRAGIPVYLFSGIVPTPFVPYAIRKYGCAAGVMVTPSHNPKGDNGYKVYWNNSAQIISPIDKGIAKNIDENLEPWSDSWDTSILTRSKLLTDPYDDVLDAYIQDLQQKCLHREINEKTPLRFTYSAMHGVGTKFICAAAKSFGFQPLVMVKEQVEPDPEFPTVKYPNPEEGKSALDLSMSTAEANGSSVIIANDPDADRLAVAEKQGDGQWKIFTGNELGALLGWWCYSCAKQQNGLESTDSDLYMLASTVSSKLLQKMAEKEGFQFMETLTGFKWMGNKAVDLIKEGKNVVFAFEEAIGFMCGTMVMDKDGISAGAMACEMAAYLNSINLTCTEKLDEIYEKYGYHVSKNSYYICLQPATMQAMFERIRTLNQGSYPDSIGGSKVTSVRDLTTGYDSSQPDKRAILPVSKSSQMITFTFDNGVIATLRTSGTEPKIKYYTEICADATQRSKEEISNELSKFVNTLVEELLQPEMNKLIPKGD</sequence>
<evidence type="ECO:0000256" key="1">
    <source>
        <dbReference type="ARBA" id="ARBA00001946"/>
    </source>
</evidence>
<keyword evidence="6" id="KW-0597">Phosphoprotein</keyword>
<organism evidence="14 15">
    <name type="scientific">Strongylocentrotus purpuratus</name>
    <name type="common">Purple sea urchin</name>
    <dbReference type="NCBI Taxonomy" id="7668"/>
    <lineage>
        <taxon>Eukaryota</taxon>
        <taxon>Metazoa</taxon>
        <taxon>Echinodermata</taxon>
        <taxon>Eleutherozoa</taxon>
        <taxon>Echinozoa</taxon>
        <taxon>Echinoidea</taxon>
        <taxon>Euechinoidea</taxon>
        <taxon>Echinacea</taxon>
        <taxon>Camarodonta</taxon>
        <taxon>Echinidea</taxon>
        <taxon>Strongylocentrotidae</taxon>
        <taxon>Strongylocentrotus</taxon>
    </lineage>
</organism>
<keyword evidence="15" id="KW-1185">Reference proteome</keyword>
<proteinExistence type="inferred from homology"/>
<dbReference type="InterPro" id="IPR005845">
    <property type="entry name" value="A-D-PHexomutase_a/b/a-II"/>
</dbReference>
<evidence type="ECO:0000256" key="10">
    <source>
        <dbReference type="ARBA" id="ARBA00023277"/>
    </source>
</evidence>
<dbReference type="Pfam" id="PF02879">
    <property type="entry name" value="PGM_PMM_II"/>
    <property type="match status" value="1"/>
</dbReference>
<feature type="domain" description="Alpha-D-phosphohexomutase alpha/beta/alpha" evidence="11">
    <location>
        <begin position="52"/>
        <end position="190"/>
    </location>
</feature>
<comment type="similarity">
    <text evidence="3">Belongs to the phosphohexose mutase family.</text>
</comment>
<dbReference type="Gene3D" id="3.40.120.10">
    <property type="entry name" value="Alpha-D-Glucose-1,6-Bisphosphate, subunit A, domain 3"/>
    <property type="match status" value="3"/>
</dbReference>
<evidence type="ECO:0000313" key="15">
    <source>
        <dbReference type="Proteomes" id="UP000007110"/>
    </source>
</evidence>
<dbReference type="GO" id="GO:0006006">
    <property type="term" value="P:glucose metabolic process"/>
    <property type="evidence" value="ECO:0007669"/>
    <property type="project" value="UniProtKB-KW"/>
</dbReference>
<dbReference type="RefSeq" id="XP_030836612.1">
    <property type="nucleotide sequence ID" value="XM_030980752.1"/>
</dbReference>
<dbReference type="Pfam" id="PF02880">
    <property type="entry name" value="PGM_PMM_III"/>
    <property type="match status" value="1"/>
</dbReference>
<evidence type="ECO:0000259" key="11">
    <source>
        <dbReference type="Pfam" id="PF02878"/>
    </source>
</evidence>
<dbReference type="InterPro" id="IPR036900">
    <property type="entry name" value="A-D-PHexomutase_C_sf"/>
</dbReference>
<dbReference type="GO" id="GO:0006166">
    <property type="term" value="P:purine ribonucleoside salvage"/>
    <property type="evidence" value="ECO:0000318"/>
    <property type="project" value="GO_Central"/>
</dbReference>
<protein>
    <recommendedName>
        <fullName evidence="16">Phosphoglucomutase-2</fullName>
    </recommendedName>
</protein>
<dbReference type="FunFam" id="3.40.120.10:FF:000017">
    <property type="entry name" value="glucose 1,6-bisphosphate synthase"/>
    <property type="match status" value="1"/>
</dbReference>
<keyword evidence="4" id="KW-0963">Cytoplasm</keyword>
<evidence type="ECO:0000259" key="12">
    <source>
        <dbReference type="Pfam" id="PF02879"/>
    </source>
</evidence>
<comment type="subcellular location">
    <subcellularLocation>
        <location evidence="2">Cytoplasm</location>
    </subcellularLocation>
</comment>
<dbReference type="PRINTS" id="PR00509">
    <property type="entry name" value="PGMPMM"/>
</dbReference>
<dbReference type="PROSITE" id="PS00710">
    <property type="entry name" value="PGM_PMM"/>
    <property type="match status" value="1"/>
</dbReference>
<evidence type="ECO:0000256" key="7">
    <source>
        <dbReference type="ARBA" id="ARBA00022723"/>
    </source>
</evidence>
<dbReference type="FunFam" id="3.40.120.10:FF:000035">
    <property type="entry name" value="Pgm3p"/>
    <property type="match status" value="1"/>
</dbReference>
<keyword evidence="10" id="KW-0119">Carbohydrate metabolism</keyword>
<dbReference type="SUPFAM" id="SSF55957">
    <property type="entry name" value="Phosphoglucomutase, C-terminal domain"/>
    <property type="match status" value="1"/>
</dbReference>
<keyword evidence="5" id="KW-0313">Glucose metabolism</keyword>
<dbReference type="GO" id="GO:0008973">
    <property type="term" value="F:phosphopentomutase activity"/>
    <property type="evidence" value="ECO:0000318"/>
    <property type="project" value="GO_Central"/>
</dbReference>
<dbReference type="CDD" id="cd05799">
    <property type="entry name" value="PGM2"/>
    <property type="match status" value="1"/>
</dbReference>
<evidence type="ECO:0000256" key="5">
    <source>
        <dbReference type="ARBA" id="ARBA00022526"/>
    </source>
</evidence>
<evidence type="ECO:0008006" key="16">
    <source>
        <dbReference type="Google" id="ProtNLM"/>
    </source>
</evidence>
<dbReference type="Proteomes" id="UP000007110">
    <property type="component" value="Unassembled WGS sequence"/>
</dbReference>
<evidence type="ECO:0000256" key="3">
    <source>
        <dbReference type="ARBA" id="ARBA00010231"/>
    </source>
</evidence>
<reference evidence="14" key="2">
    <citation type="submission" date="2021-01" db="UniProtKB">
        <authorList>
            <consortium name="EnsemblMetazoa"/>
        </authorList>
    </citation>
    <scope>IDENTIFICATION</scope>
</reference>
<dbReference type="GeneID" id="763027"/>
<keyword evidence="8" id="KW-0460">Magnesium</keyword>
<dbReference type="KEGG" id="spu:763027"/>
<evidence type="ECO:0000256" key="9">
    <source>
        <dbReference type="ARBA" id="ARBA00023235"/>
    </source>
</evidence>
<dbReference type="OrthoDB" id="8300170at2759"/>
<dbReference type="PANTHER" id="PTHR45745:SF1">
    <property type="entry name" value="PHOSPHOGLUCOMUTASE 2B-RELATED"/>
    <property type="match status" value="1"/>
</dbReference>
<evidence type="ECO:0000256" key="8">
    <source>
        <dbReference type="ARBA" id="ARBA00022842"/>
    </source>
</evidence>
<dbReference type="InParanoid" id="A0A7M7NLP5"/>
<name>A0A7M7NLP5_STRPU</name>
<keyword evidence="9" id="KW-0413">Isomerase</keyword>
<evidence type="ECO:0000313" key="14">
    <source>
        <dbReference type="EnsemblMetazoa" id="XP_030836612"/>
    </source>
</evidence>
<dbReference type="FunCoup" id="A0A7M7NLP5">
    <property type="interactions" value="1131"/>
</dbReference>
<dbReference type="AlphaFoldDB" id="A0A7M7NLP5"/>
<feature type="domain" description="Alpha-D-phosphohexomutase alpha/beta/alpha" evidence="13">
    <location>
        <begin position="359"/>
        <end position="462"/>
    </location>
</feature>
<dbReference type="SUPFAM" id="SSF53738">
    <property type="entry name" value="Phosphoglucomutase, first 3 domains"/>
    <property type="match status" value="3"/>
</dbReference>
<dbReference type="InterPro" id="IPR016055">
    <property type="entry name" value="A-D-PHexomutase_a/b/a-I/II/III"/>
</dbReference>
<keyword evidence="7" id="KW-0479">Metal-binding</keyword>
<dbReference type="InterPro" id="IPR016066">
    <property type="entry name" value="A-D-PHexomutase_CS"/>
</dbReference>
<feature type="domain" description="Alpha-D-phosphohexomutase alpha/beta/alpha" evidence="12">
    <location>
        <begin position="218"/>
        <end position="326"/>
    </location>
</feature>
<dbReference type="Pfam" id="PF02878">
    <property type="entry name" value="PGM_PMM_I"/>
    <property type="match status" value="1"/>
</dbReference>
<dbReference type="InterPro" id="IPR005841">
    <property type="entry name" value="Alpha-D-phosphohexomutase_SF"/>
</dbReference>
<dbReference type="OMA" id="GYCVDPE"/>
<evidence type="ECO:0000259" key="13">
    <source>
        <dbReference type="Pfam" id="PF02880"/>
    </source>
</evidence>
<comment type="cofactor">
    <cofactor evidence="1">
        <name>Mg(2+)</name>
        <dbReference type="ChEBI" id="CHEBI:18420"/>
    </cofactor>
</comment>
<reference evidence="15" key="1">
    <citation type="submission" date="2015-02" db="EMBL/GenBank/DDBJ databases">
        <title>Genome sequencing for Strongylocentrotus purpuratus.</title>
        <authorList>
            <person name="Murali S."/>
            <person name="Liu Y."/>
            <person name="Vee V."/>
            <person name="English A."/>
            <person name="Wang M."/>
            <person name="Skinner E."/>
            <person name="Han Y."/>
            <person name="Muzny D.M."/>
            <person name="Worley K.C."/>
            <person name="Gibbs R.A."/>
        </authorList>
    </citation>
    <scope>NUCLEOTIDE SEQUENCE</scope>
</reference>
<dbReference type="GO" id="GO:0000287">
    <property type="term" value="F:magnesium ion binding"/>
    <property type="evidence" value="ECO:0007669"/>
    <property type="project" value="InterPro"/>
</dbReference>
<evidence type="ECO:0000256" key="6">
    <source>
        <dbReference type="ARBA" id="ARBA00022553"/>
    </source>
</evidence>
<dbReference type="GO" id="GO:0005737">
    <property type="term" value="C:cytoplasm"/>
    <property type="evidence" value="ECO:0007669"/>
    <property type="project" value="UniProtKB-SubCell"/>
</dbReference>
<dbReference type="PANTHER" id="PTHR45745">
    <property type="entry name" value="PHOSPHOMANNOMUTASE 45A"/>
    <property type="match status" value="1"/>
</dbReference>